<sequence length="68" mass="7293">MMAGSRSGVHGKPANENEHLLTSTAFYFSALTELAHFYSTVPFVAALPLVLQCARIQQQAVAMHGSGM</sequence>
<evidence type="ECO:0000313" key="1">
    <source>
        <dbReference type="EMBL" id="EDU40668.1"/>
    </source>
</evidence>
<reference evidence="1" key="1">
    <citation type="submission" date="2007-03" db="EMBL/GenBank/DDBJ databases">
        <title>Genome Sequence of Pyrenophora tritici-repentis.</title>
        <authorList>
            <consortium name="The Broad Institute Genome Sequencing Platform"/>
            <person name="Birren B."/>
            <person name="Lander E."/>
            <person name="Galagan J."/>
            <person name="Nusbaum C."/>
            <person name="Devon K."/>
            <person name="Ma L.-J."/>
            <person name="Jaffe D."/>
            <person name="Butler J."/>
            <person name="Alvarez P."/>
            <person name="Gnerre S."/>
            <person name="Grabherr M."/>
            <person name="Kleber M."/>
            <person name="Mauceli E."/>
            <person name="Brockman W."/>
            <person name="MacCallum I.A."/>
            <person name="Young S."/>
            <person name="LaButti K."/>
            <person name="DeCaprio D."/>
            <person name="Crawford M."/>
            <person name="Koehrsen M."/>
            <person name="Engels R."/>
            <person name="Montgomery P."/>
            <person name="Pearson M."/>
            <person name="Howarth C."/>
            <person name="Larson L."/>
            <person name="White J."/>
            <person name="Yandava C."/>
            <person name="Kodira C."/>
            <person name="Guigo R."/>
            <person name="Borodovsky M."/>
            <person name="Zeng Q."/>
            <person name="O'Leary S."/>
            <person name="Alvarado L."/>
            <person name="Pandelova I."/>
            <person name="Ciuffetti L."/>
        </authorList>
    </citation>
    <scope>NUCLEOTIDE SEQUENCE</scope>
    <source>
        <strain evidence="1">Pt-1C-BFP</strain>
    </source>
</reference>
<dbReference type="HOGENOM" id="CLU_2795185_0_0_1"/>
<protein>
    <submittedName>
        <fullName evidence="1">Uncharacterized protein</fullName>
    </submittedName>
</protein>
<name>B2VVL8_PYRTR</name>
<dbReference type="Proteomes" id="UP000001471">
    <property type="component" value="Unassembled WGS sequence"/>
</dbReference>
<dbReference type="AlphaFoldDB" id="B2VVL8"/>
<proteinExistence type="predicted"/>
<dbReference type="InParanoid" id="B2VVL8"/>
<dbReference type="EMBL" id="DS231615">
    <property type="protein sequence ID" value="EDU40668.1"/>
    <property type="molecule type" value="Genomic_DNA"/>
</dbReference>
<organism evidence="1 2">
    <name type="scientific">Pyrenophora tritici-repentis (strain Pt-1C-BFP)</name>
    <name type="common">Wheat tan spot fungus</name>
    <name type="synonym">Drechslera tritici-repentis</name>
    <dbReference type="NCBI Taxonomy" id="426418"/>
    <lineage>
        <taxon>Eukaryota</taxon>
        <taxon>Fungi</taxon>
        <taxon>Dikarya</taxon>
        <taxon>Ascomycota</taxon>
        <taxon>Pezizomycotina</taxon>
        <taxon>Dothideomycetes</taxon>
        <taxon>Pleosporomycetidae</taxon>
        <taxon>Pleosporales</taxon>
        <taxon>Pleosporineae</taxon>
        <taxon>Pleosporaceae</taxon>
        <taxon>Pyrenophora</taxon>
    </lineage>
</organism>
<accession>B2VVL8</accession>
<gene>
    <name evidence="1" type="ORF">PTRG_01230</name>
</gene>
<evidence type="ECO:0000313" key="2">
    <source>
        <dbReference type="Proteomes" id="UP000001471"/>
    </source>
</evidence>